<dbReference type="Gene3D" id="3.40.50.880">
    <property type="match status" value="1"/>
</dbReference>
<evidence type="ECO:0000259" key="4">
    <source>
        <dbReference type="PROSITE" id="PS01124"/>
    </source>
</evidence>
<dbReference type="InterPro" id="IPR029062">
    <property type="entry name" value="Class_I_gatase-like"/>
</dbReference>
<dbReference type="EMBL" id="JAURTK010000005">
    <property type="protein sequence ID" value="MDP9648774.1"/>
    <property type="molecule type" value="Genomic_DNA"/>
</dbReference>
<dbReference type="InterPro" id="IPR009057">
    <property type="entry name" value="Homeodomain-like_sf"/>
</dbReference>
<evidence type="ECO:0000313" key="6">
    <source>
        <dbReference type="EMBL" id="MDR6378286.1"/>
    </source>
</evidence>
<dbReference type="AlphaFoldDB" id="A0AB73IG04"/>
<organism evidence="5 8">
    <name type="scientific">Paraburkholderia caledonica</name>
    <dbReference type="NCBI Taxonomy" id="134536"/>
    <lineage>
        <taxon>Bacteria</taxon>
        <taxon>Pseudomonadati</taxon>
        <taxon>Pseudomonadota</taxon>
        <taxon>Betaproteobacteria</taxon>
        <taxon>Burkholderiales</taxon>
        <taxon>Burkholderiaceae</taxon>
        <taxon>Paraburkholderia</taxon>
    </lineage>
</organism>
<dbReference type="GO" id="GO:0043565">
    <property type="term" value="F:sequence-specific DNA binding"/>
    <property type="evidence" value="ECO:0007669"/>
    <property type="project" value="InterPro"/>
</dbReference>
<accession>A0AB73IG04</accession>
<proteinExistence type="predicted"/>
<sequence length="332" mass="36947">MTTSTDFLRSYIDAHRTSPKAATRKAAKHIGLLVSQECSMATAGSIGDAFRLANELSEDTAPGSPYSLSVLSESGGLVTSSSGISIWTQSIERHRLGEFHALFVACRDAARALESNDRLLSWIARQGSIASFDIQQGANMVVICKDPMHSTVPIFVFDDAPTTTRTSSATPTDLALAQIERDLSTEIARKIADMLQTTYVESDKFELDDASITTTTEKIRESARWIKENYSNPISVAKAAECAAMSKRNYQRRFKFEFGMTPLEYLLRTRFEVVRAMLRNTDLPVDKIARRCGMGDGNRLGRLFKERYGMSPTQFRAQQRLEVAERCVAIDD</sequence>
<keyword evidence="7" id="KW-1185">Reference proteome</keyword>
<keyword evidence="1" id="KW-0805">Transcription regulation</keyword>
<dbReference type="InterPro" id="IPR018060">
    <property type="entry name" value="HTH_AraC"/>
</dbReference>
<dbReference type="PROSITE" id="PS01124">
    <property type="entry name" value="HTH_ARAC_FAMILY_2"/>
    <property type="match status" value="1"/>
</dbReference>
<dbReference type="GO" id="GO:0003700">
    <property type="term" value="F:DNA-binding transcription factor activity"/>
    <property type="evidence" value="ECO:0007669"/>
    <property type="project" value="InterPro"/>
</dbReference>
<name>A0AB73IG04_9BURK</name>
<dbReference type="Pfam" id="PF12833">
    <property type="entry name" value="HTH_18"/>
    <property type="match status" value="1"/>
</dbReference>
<dbReference type="SMART" id="SM00342">
    <property type="entry name" value="HTH_ARAC"/>
    <property type="match status" value="1"/>
</dbReference>
<keyword evidence="3" id="KW-0804">Transcription</keyword>
<dbReference type="SUPFAM" id="SSF52317">
    <property type="entry name" value="Class I glutamine amidotransferase-like"/>
    <property type="match status" value="1"/>
</dbReference>
<evidence type="ECO:0000313" key="5">
    <source>
        <dbReference type="EMBL" id="MDP9648774.1"/>
    </source>
</evidence>
<evidence type="ECO:0000256" key="1">
    <source>
        <dbReference type="ARBA" id="ARBA00023015"/>
    </source>
</evidence>
<dbReference type="Proteomes" id="UP001229486">
    <property type="component" value="Unassembled WGS sequence"/>
</dbReference>
<dbReference type="EMBL" id="JAVDQN010000004">
    <property type="protein sequence ID" value="MDR6378286.1"/>
    <property type="molecule type" value="Genomic_DNA"/>
</dbReference>
<evidence type="ECO:0000313" key="8">
    <source>
        <dbReference type="Proteomes" id="UP001229486"/>
    </source>
</evidence>
<reference evidence="5 7" key="1">
    <citation type="submission" date="2023-07" db="EMBL/GenBank/DDBJ databases">
        <title>Sorghum-associated microbial communities from plants grown in Nebraska, USA.</title>
        <authorList>
            <person name="Schachtman D."/>
        </authorList>
    </citation>
    <scope>NUCLEOTIDE SEQUENCE</scope>
    <source>
        <strain evidence="6 7">DS1039</strain>
        <strain evidence="5">DS1061</strain>
    </source>
</reference>
<dbReference type="Proteomes" id="UP001185254">
    <property type="component" value="Unassembled WGS sequence"/>
</dbReference>
<dbReference type="PANTHER" id="PTHR43280">
    <property type="entry name" value="ARAC-FAMILY TRANSCRIPTIONAL REGULATOR"/>
    <property type="match status" value="1"/>
</dbReference>
<evidence type="ECO:0000256" key="3">
    <source>
        <dbReference type="ARBA" id="ARBA00023163"/>
    </source>
</evidence>
<evidence type="ECO:0000313" key="7">
    <source>
        <dbReference type="Proteomes" id="UP001185254"/>
    </source>
</evidence>
<keyword evidence="2" id="KW-0238">DNA-binding</keyword>
<feature type="domain" description="HTH araC/xylS-type" evidence="4">
    <location>
        <begin position="220"/>
        <end position="318"/>
    </location>
</feature>
<dbReference type="SUPFAM" id="SSF46689">
    <property type="entry name" value="Homeodomain-like"/>
    <property type="match status" value="2"/>
</dbReference>
<comment type="caution">
    <text evidence="5">The sequence shown here is derived from an EMBL/GenBank/DDBJ whole genome shotgun (WGS) entry which is preliminary data.</text>
</comment>
<protein>
    <submittedName>
        <fullName evidence="5">Transcriptional regulator GlxA family with amidase domain</fullName>
    </submittedName>
</protein>
<evidence type="ECO:0000256" key="2">
    <source>
        <dbReference type="ARBA" id="ARBA00023125"/>
    </source>
</evidence>
<dbReference type="Gene3D" id="1.10.10.60">
    <property type="entry name" value="Homeodomain-like"/>
    <property type="match status" value="1"/>
</dbReference>
<gene>
    <name evidence="6" type="ORF">J2776_005006</name>
    <name evidence="5" type="ORF">J2793_004240</name>
</gene>
<dbReference type="PANTHER" id="PTHR43280:SF28">
    <property type="entry name" value="HTH-TYPE TRANSCRIPTIONAL ACTIVATOR RHAS"/>
    <property type="match status" value="1"/>
</dbReference>